<protein>
    <submittedName>
        <fullName evidence="2">Type II secretion system protein</fullName>
    </submittedName>
</protein>
<evidence type="ECO:0000313" key="2">
    <source>
        <dbReference type="EMBL" id="MCA9378978.1"/>
    </source>
</evidence>
<reference evidence="2" key="2">
    <citation type="journal article" date="2021" name="Microbiome">
        <title>Successional dynamics and alternative stable states in a saline activated sludge microbial community over 9 years.</title>
        <authorList>
            <person name="Wang Y."/>
            <person name="Ye J."/>
            <person name="Ju F."/>
            <person name="Liu L."/>
            <person name="Boyd J.A."/>
            <person name="Deng Y."/>
            <person name="Parks D.H."/>
            <person name="Jiang X."/>
            <person name="Yin X."/>
            <person name="Woodcroft B.J."/>
            <person name="Tyson G.W."/>
            <person name="Hugenholtz P."/>
            <person name="Polz M.F."/>
            <person name="Zhang T."/>
        </authorList>
    </citation>
    <scope>NUCLEOTIDE SEQUENCE</scope>
    <source>
        <strain evidence="2">HKST-UBA12</strain>
    </source>
</reference>
<organism evidence="2 3">
    <name type="scientific">Candidatus Dojkabacteria bacterium</name>
    <dbReference type="NCBI Taxonomy" id="2099670"/>
    <lineage>
        <taxon>Bacteria</taxon>
        <taxon>Candidatus Dojkabacteria</taxon>
    </lineage>
</organism>
<keyword evidence="1" id="KW-0472">Membrane</keyword>
<feature type="transmembrane region" description="Helical" evidence="1">
    <location>
        <begin position="15"/>
        <end position="36"/>
    </location>
</feature>
<sequence>MIKINAQKAFSLTEVVVALAIIALLVGLGGYGFAIVQRSSRDEQRKTFLAEVRSAVDHYYLANSYYPPSDEFVFSPAGDLLTIGTKQFELVGFKHASSESNANSTKYYYEKDTRGYIVCALQESGSWLKLGDGAGTCM</sequence>
<evidence type="ECO:0000256" key="1">
    <source>
        <dbReference type="SAM" id="Phobius"/>
    </source>
</evidence>
<reference evidence="2" key="1">
    <citation type="submission" date="2020-04" db="EMBL/GenBank/DDBJ databases">
        <authorList>
            <person name="Zhang T."/>
        </authorList>
    </citation>
    <scope>NUCLEOTIDE SEQUENCE</scope>
    <source>
        <strain evidence="2">HKST-UBA12</strain>
    </source>
</reference>
<dbReference type="Gene3D" id="3.30.700.10">
    <property type="entry name" value="Glycoprotein, Type 4 Pilin"/>
    <property type="match status" value="1"/>
</dbReference>
<proteinExistence type="predicted"/>
<dbReference type="InterPro" id="IPR045584">
    <property type="entry name" value="Pilin-like"/>
</dbReference>
<dbReference type="NCBIfam" id="TIGR02532">
    <property type="entry name" value="IV_pilin_GFxxxE"/>
    <property type="match status" value="1"/>
</dbReference>
<dbReference type="SUPFAM" id="SSF54523">
    <property type="entry name" value="Pili subunits"/>
    <property type="match status" value="1"/>
</dbReference>
<gene>
    <name evidence="2" type="ORF">KC640_00980</name>
</gene>
<accession>A0A955KZE1</accession>
<name>A0A955KZE1_9BACT</name>
<dbReference type="InterPro" id="IPR012902">
    <property type="entry name" value="N_methyl_site"/>
</dbReference>
<dbReference type="Pfam" id="PF07963">
    <property type="entry name" value="N_methyl"/>
    <property type="match status" value="1"/>
</dbReference>
<dbReference type="AlphaFoldDB" id="A0A955KZE1"/>
<evidence type="ECO:0000313" key="3">
    <source>
        <dbReference type="Proteomes" id="UP000760819"/>
    </source>
</evidence>
<keyword evidence="1" id="KW-1133">Transmembrane helix</keyword>
<keyword evidence="1" id="KW-0812">Transmembrane</keyword>
<comment type="caution">
    <text evidence="2">The sequence shown here is derived from an EMBL/GenBank/DDBJ whole genome shotgun (WGS) entry which is preliminary data.</text>
</comment>
<dbReference type="Proteomes" id="UP000760819">
    <property type="component" value="Unassembled WGS sequence"/>
</dbReference>
<dbReference type="EMBL" id="JAGQLI010000051">
    <property type="protein sequence ID" value="MCA9378978.1"/>
    <property type="molecule type" value="Genomic_DNA"/>
</dbReference>